<keyword evidence="4" id="KW-1185">Reference proteome</keyword>
<reference evidence="4" key="1">
    <citation type="submission" date="2015-04" db="EMBL/GenBank/DDBJ databases">
        <authorList>
            <person name="Schardt J."/>
            <person name="Mueller-Herbst S."/>
            <person name="Scherer S."/>
            <person name="Huptas C."/>
        </authorList>
    </citation>
    <scope>NUCLEOTIDE SEQUENCE [LARGE SCALE GENOMIC DNA]</scope>
    <source>
        <strain evidence="4">Kiel-L1</strain>
    </source>
</reference>
<comment type="caution">
    <text evidence="3">The sequence shown here is derived from an EMBL/GenBank/DDBJ whole genome shotgun (WGS) entry which is preliminary data.</text>
</comment>
<protein>
    <recommendedName>
        <fullName evidence="5">Helicase</fullName>
    </recommendedName>
</protein>
<accession>A0A3D8TPU8</accession>
<feature type="coiled-coil region" evidence="1">
    <location>
        <begin position="221"/>
        <end position="248"/>
    </location>
</feature>
<evidence type="ECO:0008006" key="5">
    <source>
        <dbReference type="Google" id="ProtNLM"/>
    </source>
</evidence>
<feature type="compositionally biased region" description="Basic and acidic residues" evidence="2">
    <location>
        <begin position="295"/>
        <end position="309"/>
    </location>
</feature>
<feature type="compositionally biased region" description="Acidic residues" evidence="2">
    <location>
        <begin position="270"/>
        <end position="294"/>
    </location>
</feature>
<sequence>MYRYVTEKTFDAYLWQTVENKQKFIAQIMTSRTPLRSCEDLDETALSFAEIKALCAGNPLVKEKTDLELDIRKLRVLQSDYKSQHYKLEDNLLKHYPRSIKSYESSKARLESDAKLVQENTKPNDKGFSPMQVGGKLYTEKEDAGKALLMACKRLKIPKGQNGAGPESIGQYRGLELELTAYKSFLNNATEYELALKGAMTYRVKLGGDVFGNLTRINNELADIPARIENHQAELDDLQKQVAAAKAELARPFAYEAELEQKVARLAEVDTELDLDKDDDPELMDDDEPDEGDPPDLKVAGRDAVDDKPGKKHVASTMPSILAQLKSPPPASPPPGRAKAATDISI</sequence>
<evidence type="ECO:0000313" key="3">
    <source>
        <dbReference type="EMBL" id="RDX00860.1"/>
    </source>
</evidence>
<dbReference type="EMBL" id="LARY01000002">
    <property type="protein sequence ID" value="RDX00860.1"/>
    <property type="molecule type" value="Genomic_DNA"/>
</dbReference>
<proteinExistence type="predicted"/>
<dbReference type="Proteomes" id="UP000257055">
    <property type="component" value="Unassembled WGS sequence"/>
</dbReference>
<evidence type="ECO:0000313" key="4">
    <source>
        <dbReference type="Proteomes" id="UP000257055"/>
    </source>
</evidence>
<dbReference type="AlphaFoldDB" id="A0A3D8TPU8"/>
<evidence type="ECO:0000256" key="2">
    <source>
        <dbReference type="SAM" id="MobiDB-lite"/>
    </source>
</evidence>
<feature type="compositionally biased region" description="Pro residues" evidence="2">
    <location>
        <begin position="327"/>
        <end position="336"/>
    </location>
</feature>
<name>A0A3D8TPU8_9LIST</name>
<feature type="compositionally biased region" description="Low complexity" evidence="2">
    <location>
        <begin position="337"/>
        <end position="346"/>
    </location>
</feature>
<organism evidence="3 4">
    <name type="scientific">Listeria kieliensis</name>
    <dbReference type="NCBI Taxonomy" id="1621700"/>
    <lineage>
        <taxon>Bacteria</taxon>
        <taxon>Bacillati</taxon>
        <taxon>Bacillota</taxon>
        <taxon>Bacilli</taxon>
        <taxon>Bacillales</taxon>
        <taxon>Listeriaceae</taxon>
        <taxon>Listeria</taxon>
    </lineage>
</organism>
<evidence type="ECO:0000256" key="1">
    <source>
        <dbReference type="SAM" id="Coils"/>
    </source>
</evidence>
<feature type="region of interest" description="Disordered" evidence="2">
    <location>
        <begin position="270"/>
        <end position="346"/>
    </location>
</feature>
<keyword evidence="1" id="KW-0175">Coiled coil</keyword>
<gene>
    <name evidence="3" type="ORF">UR08_07780</name>
</gene>